<accession>A0AAE1G8N1</accession>
<dbReference type="EMBL" id="JAWQEG010000543">
    <property type="protein sequence ID" value="KAK3888554.1"/>
    <property type="molecule type" value="Genomic_DNA"/>
</dbReference>
<sequence length="121" mass="13679">MNWDKGSTKLSYCRDSAEKHRQVGLPNLSSAADRSLPLKLRLDRAGWKVAATSEERLQRLESDRAHKAVKRAAETSEERLQHLESDRAHKAIKRAAETSEECLQHFESDRAHTASTRAAET</sequence>
<proteinExistence type="predicted"/>
<comment type="caution">
    <text evidence="1">The sequence shown here is derived from an EMBL/GenBank/DDBJ whole genome shotgun (WGS) entry which is preliminary data.</text>
</comment>
<organism evidence="1 2">
    <name type="scientific">Petrolisthes cinctipes</name>
    <name type="common">Flat porcelain crab</name>
    <dbReference type="NCBI Taxonomy" id="88211"/>
    <lineage>
        <taxon>Eukaryota</taxon>
        <taxon>Metazoa</taxon>
        <taxon>Ecdysozoa</taxon>
        <taxon>Arthropoda</taxon>
        <taxon>Crustacea</taxon>
        <taxon>Multicrustacea</taxon>
        <taxon>Malacostraca</taxon>
        <taxon>Eumalacostraca</taxon>
        <taxon>Eucarida</taxon>
        <taxon>Decapoda</taxon>
        <taxon>Pleocyemata</taxon>
        <taxon>Anomura</taxon>
        <taxon>Galatheoidea</taxon>
        <taxon>Porcellanidae</taxon>
        <taxon>Petrolisthes</taxon>
    </lineage>
</organism>
<evidence type="ECO:0000313" key="1">
    <source>
        <dbReference type="EMBL" id="KAK3888554.1"/>
    </source>
</evidence>
<keyword evidence="2" id="KW-1185">Reference proteome</keyword>
<dbReference type="Proteomes" id="UP001286313">
    <property type="component" value="Unassembled WGS sequence"/>
</dbReference>
<dbReference type="AlphaFoldDB" id="A0AAE1G8N1"/>
<gene>
    <name evidence="1" type="ORF">Pcinc_007406</name>
</gene>
<protein>
    <submittedName>
        <fullName evidence="1">Uncharacterized protein</fullName>
    </submittedName>
</protein>
<reference evidence="1" key="1">
    <citation type="submission" date="2023-10" db="EMBL/GenBank/DDBJ databases">
        <title>Genome assemblies of two species of porcelain crab, Petrolisthes cinctipes and Petrolisthes manimaculis (Anomura: Porcellanidae).</title>
        <authorList>
            <person name="Angst P."/>
        </authorList>
    </citation>
    <scope>NUCLEOTIDE SEQUENCE</scope>
    <source>
        <strain evidence="1">PB745_01</strain>
        <tissue evidence="1">Gill</tissue>
    </source>
</reference>
<name>A0AAE1G8N1_PETCI</name>
<evidence type="ECO:0000313" key="2">
    <source>
        <dbReference type="Proteomes" id="UP001286313"/>
    </source>
</evidence>